<accession>A0A922S8L9</accession>
<evidence type="ECO:0000313" key="3">
    <source>
        <dbReference type="Proteomes" id="UP000814243"/>
    </source>
</evidence>
<feature type="region of interest" description="Disordered" evidence="1">
    <location>
        <begin position="1"/>
        <end position="37"/>
    </location>
</feature>
<feature type="compositionally biased region" description="Polar residues" evidence="1">
    <location>
        <begin position="12"/>
        <end position="21"/>
    </location>
</feature>
<reference evidence="2" key="1">
    <citation type="journal article" date="2021" name="G3 (Bethesda)">
        <title>Genome and transcriptome analysis of the beet armyworm Spodoptera exigua reveals targets for pest control. .</title>
        <authorList>
            <person name="Simon S."/>
            <person name="Breeschoten T."/>
            <person name="Jansen H.J."/>
            <person name="Dirks R.P."/>
            <person name="Schranz M.E."/>
            <person name="Ros V.I.D."/>
        </authorList>
    </citation>
    <scope>NUCLEOTIDE SEQUENCE</scope>
    <source>
        <strain evidence="2">TB_SE_WUR_2020</strain>
    </source>
</reference>
<name>A0A922S8L9_SPOEX</name>
<evidence type="ECO:0000313" key="2">
    <source>
        <dbReference type="EMBL" id="KAH9628577.1"/>
    </source>
</evidence>
<organism evidence="2 3">
    <name type="scientific">Spodoptera exigua</name>
    <name type="common">Beet armyworm</name>
    <name type="synonym">Noctua fulgens</name>
    <dbReference type="NCBI Taxonomy" id="7107"/>
    <lineage>
        <taxon>Eukaryota</taxon>
        <taxon>Metazoa</taxon>
        <taxon>Ecdysozoa</taxon>
        <taxon>Arthropoda</taxon>
        <taxon>Hexapoda</taxon>
        <taxon>Insecta</taxon>
        <taxon>Pterygota</taxon>
        <taxon>Neoptera</taxon>
        <taxon>Endopterygota</taxon>
        <taxon>Lepidoptera</taxon>
        <taxon>Glossata</taxon>
        <taxon>Ditrysia</taxon>
        <taxon>Noctuoidea</taxon>
        <taxon>Noctuidae</taxon>
        <taxon>Amphipyrinae</taxon>
        <taxon>Spodoptera</taxon>
    </lineage>
</organism>
<protein>
    <submittedName>
        <fullName evidence="2">Uncharacterized protein</fullName>
    </submittedName>
</protein>
<dbReference type="PANTHER" id="PTHR46409">
    <property type="entry name" value="HTH PSQ-TYPE DOMAIN-CONTAINING PROTEIN"/>
    <property type="match status" value="1"/>
</dbReference>
<proteinExistence type="predicted"/>
<dbReference type="AlphaFoldDB" id="A0A922S8L9"/>
<gene>
    <name evidence="2" type="ORF">HF086_010311</name>
</gene>
<dbReference type="EMBL" id="JACEFF010000906">
    <property type="protein sequence ID" value="KAH9628577.1"/>
    <property type="molecule type" value="Genomic_DNA"/>
</dbReference>
<sequence length="438" mass="49247">MTCVCEPGPSHENPNTLITSESSDEKQSVPSSPLKPVSKKRTIASLKNLSTICDRYGISDRAAAAVASAVLQDAKINNEVIDKSKLRRARQKLRKETLSQGHLDTIPALFFDGRIDKTLKIVMKGGKKYRLTSVEEHISIIKEPGTVYVWYAVPSHGTVKGLESAIFQTVTGQLNMSLEDTLAIGCDGTVTNTGKYGGVIRLLEKRLQRPLQWIICLLHLNELPLRHLFAKLDGTTTGPNTYSGAIGKLLDDCEKRPVVVFGRIEGMLPDISNVKDLSSDQRYLYDITSAVISGKYSPDLSNRSPGKMSHARWLTKANRILRLYVATEIPTNELKQLAVFVVKVYSPIWFEIKLNPTCKDGARHFWKLVYYSRYLPQELQSVVDPVLRRNAFFAHPENLLLSMLSDEQKHVRELAARRILKARKPSEPRQLRVFEVPQ</sequence>
<dbReference type="Proteomes" id="UP000814243">
    <property type="component" value="Unassembled WGS sequence"/>
</dbReference>
<dbReference type="PANTHER" id="PTHR46409:SF1">
    <property type="entry name" value="HTH PSQ-TYPE DOMAIN-CONTAINING PROTEIN"/>
    <property type="match status" value="1"/>
</dbReference>
<evidence type="ECO:0000256" key="1">
    <source>
        <dbReference type="SAM" id="MobiDB-lite"/>
    </source>
</evidence>
<comment type="caution">
    <text evidence="2">The sequence shown here is derived from an EMBL/GenBank/DDBJ whole genome shotgun (WGS) entry which is preliminary data.</text>
</comment>